<organism evidence="2 3">
    <name type="scientific">Photobacterium profundum 3TCK</name>
    <dbReference type="NCBI Taxonomy" id="314280"/>
    <lineage>
        <taxon>Bacteria</taxon>
        <taxon>Pseudomonadati</taxon>
        <taxon>Pseudomonadota</taxon>
        <taxon>Gammaproteobacteria</taxon>
        <taxon>Vibrionales</taxon>
        <taxon>Vibrionaceae</taxon>
        <taxon>Photobacterium</taxon>
    </lineage>
</organism>
<dbReference type="AlphaFoldDB" id="Q1YYJ3"/>
<evidence type="ECO:0000256" key="1">
    <source>
        <dbReference type="SAM" id="Phobius"/>
    </source>
</evidence>
<evidence type="ECO:0000313" key="2">
    <source>
        <dbReference type="EMBL" id="EAS41329.1"/>
    </source>
</evidence>
<keyword evidence="1" id="KW-0812">Transmembrane</keyword>
<sequence>MIIQTVRSDDGGREGKWIALSIALILAVATLLLPYHQAAIAQQAVKSYQISIKDLDTESLAMIAELRLAHEEIRNIYQDGIDFENREIWADISELEALWIAPFIKDKSWERKGKHAWIKVAPAFYQGIPELDSGTVSTILHTAQAEPDIWLNLSRTAKPFMSDDSQLDKAWLMNAGWKQVVFANADTANHQGEKAH</sequence>
<dbReference type="Pfam" id="PF19659">
    <property type="entry name" value="DUF6162"/>
    <property type="match status" value="1"/>
</dbReference>
<dbReference type="RefSeq" id="WP_006229494.1">
    <property type="nucleotide sequence ID" value="NZ_CH724134.1"/>
</dbReference>
<dbReference type="InterPro" id="IPR046160">
    <property type="entry name" value="DUF6162"/>
</dbReference>
<feature type="transmembrane region" description="Helical" evidence="1">
    <location>
        <begin position="17"/>
        <end position="35"/>
    </location>
</feature>
<dbReference type="Proteomes" id="UP000003789">
    <property type="component" value="Unassembled WGS sequence"/>
</dbReference>
<keyword evidence="1" id="KW-0472">Membrane</keyword>
<accession>Q1YYJ3</accession>
<dbReference type="OrthoDB" id="95459at2"/>
<keyword evidence="1" id="KW-1133">Transmembrane helix</keyword>
<reference evidence="2 3" key="1">
    <citation type="submission" date="2006-03" db="EMBL/GenBank/DDBJ databases">
        <authorList>
            <person name="Bartlett D.H."/>
            <person name="Valle G."/>
            <person name="Lauro F.M."/>
            <person name="Vezzi A."/>
            <person name="Simonato F."/>
            <person name="Eloe E."/>
            <person name="Vitulo N."/>
            <person name="Stratton T.K."/>
            <person name="D'angelo M."/>
            <person name="Ferriera S."/>
            <person name="Johnson J."/>
            <person name="Kravitz S."/>
            <person name="Beeson K."/>
            <person name="Sutton G."/>
            <person name="Rogers Y."/>
            <person name="Friedman R."/>
            <person name="Frazier M."/>
            <person name="Venter J.C."/>
        </authorList>
    </citation>
    <scope>NUCLEOTIDE SEQUENCE [LARGE SCALE GENOMIC DNA]</scope>
    <source>
        <strain evidence="2 3">3TCK</strain>
    </source>
</reference>
<dbReference type="HOGENOM" id="CLU_101377_0_0_6"/>
<proteinExistence type="predicted"/>
<evidence type="ECO:0000313" key="3">
    <source>
        <dbReference type="Proteomes" id="UP000003789"/>
    </source>
</evidence>
<comment type="caution">
    <text evidence="2">The sequence shown here is derived from an EMBL/GenBank/DDBJ whole genome shotgun (WGS) entry which is preliminary data.</text>
</comment>
<gene>
    <name evidence="2" type="ORF">P3TCK_07394</name>
</gene>
<protein>
    <submittedName>
        <fullName evidence="2">Uncharacterized protein</fullName>
    </submittedName>
</protein>
<dbReference type="EMBL" id="AAPH01000036">
    <property type="protein sequence ID" value="EAS41329.1"/>
    <property type="molecule type" value="Genomic_DNA"/>
</dbReference>
<name>Q1YYJ3_9GAMM</name>